<accession>A0A1I1E787</accession>
<dbReference type="RefSeq" id="WP_091958370.1">
    <property type="nucleotide sequence ID" value="NZ_FOLH01000001.1"/>
</dbReference>
<dbReference type="Proteomes" id="UP000199058">
    <property type="component" value="Unassembled WGS sequence"/>
</dbReference>
<evidence type="ECO:0000313" key="2">
    <source>
        <dbReference type="EMBL" id="SFB82944.1"/>
    </source>
</evidence>
<dbReference type="STRING" id="1122252.SAMN05660443_0402"/>
<dbReference type="Pfam" id="PF10972">
    <property type="entry name" value="CsiV"/>
    <property type="match status" value="1"/>
</dbReference>
<dbReference type="OrthoDB" id="5566524at2"/>
<dbReference type="EMBL" id="FOLH01000001">
    <property type="protein sequence ID" value="SFB82944.1"/>
    <property type="molecule type" value="Genomic_DNA"/>
</dbReference>
<feature type="region of interest" description="Disordered" evidence="1">
    <location>
        <begin position="195"/>
        <end position="216"/>
    </location>
</feature>
<dbReference type="InterPro" id="IPR021241">
    <property type="entry name" value="CsiV"/>
</dbReference>
<reference evidence="2 3" key="1">
    <citation type="submission" date="2016-10" db="EMBL/GenBank/DDBJ databases">
        <authorList>
            <person name="de Groot N.N."/>
        </authorList>
    </citation>
    <scope>NUCLEOTIDE SEQUENCE [LARGE SCALE GENOMIC DNA]</scope>
    <source>
        <strain evidence="2 3">DSM 18438</strain>
    </source>
</reference>
<name>A0A1I1E787_9GAMM</name>
<gene>
    <name evidence="2" type="ORF">SAMN05660443_0402</name>
</gene>
<evidence type="ECO:0000313" key="3">
    <source>
        <dbReference type="Proteomes" id="UP000199058"/>
    </source>
</evidence>
<protein>
    <submittedName>
        <fullName evidence="2">Peptidoglycan-binding protein, CsiV</fullName>
    </submittedName>
</protein>
<dbReference type="AlphaFoldDB" id="A0A1I1E787"/>
<sequence>MRLILLLVALIGMLLPWQAVVADELDELVPHRNERDYIIEVLIFSQQPGSGATELPGPPKIFQPLETAAYMVGPSPYWARLNQGPLQLYQPRELQLNRQARALERSSDYRLLFHDAWQMHVVGEDRSVPLLIEAGDYYGGQPELLGQLKLSVARYLHLETDLYLHTFEPLAQQPGSSALNQLLIQNRSSLEHQDSLSKHLSGRLADDQESASPLMTGQQFQIKESAQMKQRRRMRSGELHFIDSPYLGLLIRIERAPEEDTANEAER</sequence>
<proteinExistence type="predicted"/>
<organism evidence="2 3">
    <name type="scientific">Marinospirillum celere</name>
    <dbReference type="NCBI Taxonomy" id="1122252"/>
    <lineage>
        <taxon>Bacteria</taxon>
        <taxon>Pseudomonadati</taxon>
        <taxon>Pseudomonadota</taxon>
        <taxon>Gammaproteobacteria</taxon>
        <taxon>Oceanospirillales</taxon>
        <taxon>Oceanospirillaceae</taxon>
        <taxon>Marinospirillum</taxon>
    </lineage>
</organism>
<evidence type="ECO:0000256" key="1">
    <source>
        <dbReference type="SAM" id="MobiDB-lite"/>
    </source>
</evidence>
<keyword evidence="3" id="KW-1185">Reference proteome</keyword>